<gene>
    <name evidence="1" type="ORF">BC351_11075</name>
</gene>
<dbReference type="EMBL" id="MBTG01000056">
    <property type="protein sequence ID" value="OPH47721.1"/>
    <property type="molecule type" value="Genomic_DNA"/>
</dbReference>
<dbReference type="STRING" id="1469647.BC351_11075"/>
<organism evidence="1 2">
    <name type="scientific">Paenibacillus ferrarius</name>
    <dbReference type="NCBI Taxonomy" id="1469647"/>
    <lineage>
        <taxon>Bacteria</taxon>
        <taxon>Bacillati</taxon>
        <taxon>Bacillota</taxon>
        <taxon>Bacilli</taxon>
        <taxon>Bacillales</taxon>
        <taxon>Paenibacillaceae</taxon>
        <taxon>Paenibacillus</taxon>
    </lineage>
</organism>
<accession>A0A1V4H994</accession>
<comment type="caution">
    <text evidence="1">The sequence shown here is derived from an EMBL/GenBank/DDBJ whole genome shotgun (WGS) entry which is preliminary data.</text>
</comment>
<dbReference type="Proteomes" id="UP000190626">
    <property type="component" value="Unassembled WGS sequence"/>
</dbReference>
<sequence length="77" mass="8781">MGTIMDGFSTFQSLSIFFALCEKGRPTQEQKDQALKLLIQLYGALSEEELIQRDDPDLLLTYKELKRSILDKAEGKL</sequence>
<keyword evidence="2" id="KW-1185">Reference proteome</keyword>
<reference evidence="2" key="1">
    <citation type="submission" date="2016-07" db="EMBL/GenBank/DDBJ databases">
        <authorList>
            <person name="Florea S."/>
            <person name="Webb J.S."/>
            <person name="Jaromczyk J."/>
            <person name="Schardl C.L."/>
        </authorList>
    </citation>
    <scope>NUCLEOTIDE SEQUENCE [LARGE SCALE GENOMIC DNA]</scope>
    <source>
        <strain evidence="2">CY1</strain>
    </source>
</reference>
<dbReference type="RefSeq" id="WP_079420483.1">
    <property type="nucleotide sequence ID" value="NZ_MBTG01000056.1"/>
</dbReference>
<dbReference type="AlphaFoldDB" id="A0A1V4H994"/>
<proteinExistence type="predicted"/>
<name>A0A1V4H994_9BACL</name>
<protein>
    <submittedName>
        <fullName evidence="1">Uncharacterized protein</fullName>
    </submittedName>
</protein>
<evidence type="ECO:0000313" key="2">
    <source>
        <dbReference type="Proteomes" id="UP000190626"/>
    </source>
</evidence>
<evidence type="ECO:0000313" key="1">
    <source>
        <dbReference type="EMBL" id="OPH47721.1"/>
    </source>
</evidence>